<dbReference type="AlphaFoldDB" id="A0A7I4YH23"/>
<dbReference type="Pfam" id="PF17619">
    <property type="entry name" value="SCVP"/>
    <property type="match status" value="1"/>
</dbReference>
<accession>A0A7I4YH23</accession>
<dbReference type="Proteomes" id="UP000025227">
    <property type="component" value="Unplaced"/>
</dbReference>
<dbReference type="InterPro" id="IPR035126">
    <property type="entry name" value="SCVP"/>
</dbReference>
<sequence length="128" mass="14407">MMRPLFCLAMAGLVLSCHKSNQFDDDDDIELFDDEDDSEQTATATLYVRSNYKWNKGTNGAVKSAFQKILTPQLRQLGDIESVEAENDDGNFAMVYTITNTDCDMVDIAKERIEAAKKHIDSVEVECE</sequence>
<evidence type="ECO:0000313" key="3">
    <source>
        <dbReference type="WBParaSite" id="HCON_00089900-00001"/>
    </source>
</evidence>
<protein>
    <submittedName>
        <fullName evidence="3">Lipoprotein</fullName>
    </submittedName>
</protein>
<dbReference type="OMA" id="GNFAMVY"/>
<dbReference type="OrthoDB" id="10357068at2759"/>
<organism evidence="2 3">
    <name type="scientific">Haemonchus contortus</name>
    <name type="common">Barber pole worm</name>
    <dbReference type="NCBI Taxonomy" id="6289"/>
    <lineage>
        <taxon>Eukaryota</taxon>
        <taxon>Metazoa</taxon>
        <taxon>Ecdysozoa</taxon>
        <taxon>Nematoda</taxon>
        <taxon>Chromadorea</taxon>
        <taxon>Rhabditida</taxon>
        <taxon>Rhabditina</taxon>
        <taxon>Rhabditomorpha</taxon>
        <taxon>Strongyloidea</taxon>
        <taxon>Trichostrongylidae</taxon>
        <taxon>Haemonchus</taxon>
    </lineage>
</organism>
<keyword evidence="2" id="KW-1185">Reference proteome</keyword>
<keyword evidence="1" id="KW-0732">Signal</keyword>
<dbReference type="WBParaSite" id="HCON_00089900-00001">
    <property type="protein sequence ID" value="HCON_00089900-00001"/>
    <property type="gene ID" value="HCON_00089900"/>
</dbReference>
<reference evidence="3" key="1">
    <citation type="submission" date="2020-12" db="UniProtKB">
        <authorList>
            <consortium name="WormBaseParasite"/>
        </authorList>
    </citation>
    <scope>IDENTIFICATION</scope>
    <source>
        <strain evidence="3">MHco3</strain>
    </source>
</reference>
<feature type="signal peptide" evidence="1">
    <location>
        <begin position="1"/>
        <end position="16"/>
    </location>
</feature>
<evidence type="ECO:0000256" key="1">
    <source>
        <dbReference type="SAM" id="SignalP"/>
    </source>
</evidence>
<evidence type="ECO:0000313" key="2">
    <source>
        <dbReference type="Proteomes" id="UP000025227"/>
    </source>
</evidence>
<proteinExistence type="predicted"/>
<dbReference type="PROSITE" id="PS51257">
    <property type="entry name" value="PROKAR_LIPOPROTEIN"/>
    <property type="match status" value="1"/>
</dbReference>
<name>A0A7I4YH23_HAECO</name>
<feature type="chain" id="PRO_5029584283" evidence="1">
    <location>
        <begin position="17"/>
        <end position="128"/>
    </location>
</feature>